<accession>A0A3G4ZP14</accession>
<dbReference type="EMBL" id="MK071987">
    <property type="protein sequence ID" value="AYV76616.1"/>
    <property type="molecule type" value="Genomic_DNA"/>
</dbReference>
<protein>
    <submittedName>
        <fullName evidence="1">Uncharacterized protein</fullName>
    </submittedName>
</protein>
<evidence type="ECO:0000313" key="1">
    <source>
        <dbReference type="EMBL" id="AYV76616.1"/>
    </source>
</evidence>
<feature type="non-terminal residue" evidence="1">
    <location>
        <position position="1"/>
    </location>
</feature>
<gene>
    <name evidence="1" type="ORF">Terrestrivirus9_53</name>
</gene>
<name>A0A3G4ZP14_9VIRU</name>
<reference evidence="1" key="1">
    <citation type="submission" date="2018-10" db="EMBL/GenBank/DDBJ databases">
        <title>Hidden diversity of soil giant viruses.</title>
        <authorList>
            <person name="Schulz F."/>
            <person name="Alteio L."/>
            <person name="Goudeau D."/>
            <person name="Ryan E.M."/>
            <person name="Malmstrom R.R."/>
            <person name="Blanchard J."/>
            <person name="Woyke T."/>
        </authorList>
    </citation>
    <scope>NUCLEOTIDE SEQUENCE</scope>
    <source>
        <strain evidence="1">TEV1</strain>
    </source>
</reference>
<organism evidence="1">
    <name type="scientific">Terrestrivirus sp</name>
    <dbReference type="NCBI Taxonomy" id="2487775"/>
    <lineage>
        <taxon>Viruses</taxon>
        <taxon>Varidnaviria</taxon>
        <taxon>Bamfordvirae</taxon>
        <taxon>Nucleocytoviricota</taxon>
        <taxon>Megaviricetes</taxon>
        <taxon>Imitervirales</taxon>
        <taxon>Mimiviridae</taxon>
        <taxon>Klosneuvirinae</taxon>
    </lineage>
</organism>
<sequence length="574" mass="66590">CMITNHSGERWKFLSIEIFSKYFNSDKIDFKFISKIINEIRPWDNLFEDRIHRMISENNYWTEKLQETVETEKINIEIIGVNVFGCPKSRDIDVMVVLSSPHQVTQMNPGKTNTKIIEEEVKKVLVECGYNLNRKLDINLCYVQDGNIYCMINGGRETQNIVFQTYHLHKQLYPCIVNKMIEIDPVDKIVATAKFILDYFEVLVGKDIYAQERQNRKDAYTGSWTKITYAIDIMKQSKLILYSESTEWLNAMKSLCMKIVQIILAENNVYEYTKEGLIERFSTLYPDLRNGIEWCLFYGTRGSYNGETIKLLFSEYTKIAEIHEPIELEWKNIEINLTPNQFGSISTDLISEFLKNPLVPTREFEEGFKLISQEGGTNQVTRINHLFLIPCVGIEFLPPQLLDHVYIVPQRSSEWLNLLKEYICGTNLGVKQYNGEDWVKTYYNLIRGNIMEMFGIFHTDLSVFFDKPFHRVTIGLLVEKKEISSRGMAPDLLLVSENDVIPVEIKCLVGRPGNNHDYRRAVHLAKKELTASFNILSIALPNNPRKGIILIINTFVNDFGSDYEFIARATMIDL</sequence>
<proteinExistence type="predicted"/>